<keyword evidence="1" id="KW-1133">Transmembrane helix</keyword>
<name>A0AAD7FE74_9AGAR</name>
<accession>A0AAD7FE74</accession>
<evidence type="ECO:0000313" key="2">
    <source>
        <dbReference type="EMBL" id="KAJ7618677.1"/>
    </source>
</evidence>
<gene>
    <name evidence="2" type="ORF">FB45DRAFT_872076</name>
</gene>
<proteinExistence type="predicted"/>
<dbReference type="Gene3D" id="1.20.1250.20">
    <property type="entry name" value="MFS general substrate transporter like domains"/>
    <property type="match status" value="1"/>
</dbReference>
<evidence type="ECO:0000313" key="3">
    <source>
        <dbReference type="Proteomes" id="UP001221142"/>
    </source>
</evidence>
<dbReference type="SUPFAM" id="SSF103473">
    <property type="entry name" value="MFS general substrate transporter"/>
    <property type="match status" value="1"/>
</dbReference>
<reference evidence="2" key="1">
    <citation type="submission" date="2023-03" db="EMBL/GenBank/DDBJ databases">
        <title>Massive genome expansion in bonnet fungi (Mycena s.s.) driven by repeated elements and novel gene families across ecological guilds.</title>
        <authorList>
            <consortium name="Lawrence Berkeley National Laboratory"/>
            <person name="Harder C.B."/>
            <person name="Miyauchi S."/>
            <person name="Viragh M."/>
            <person name="Kuo A."/>
            <person name="Thoen E."/>
            <person name="Andreopoulos B."/>
            <person name="Lu D."/>
            <person name="Skrede I."/>
            <person name="Drula E."/>
            <person name="Henrissat B."/>
            <person name="Morin E."/>
            <person name="Kohler A."/>
            <person name="Barry K."/>
            <person name="LaButti K."/>
            <person name="Morin E."/>
            <person name="Salamov A."/>
            <person name="Lipzen A."/>
            <person name="Mereny Z."/>
            <person name="Hegedus B."/>
            <person name="Baldrian P."/>
            <person name="Stursova M."/>
            <person name="Weitz H."/>
            <person name="Taylor A."/>
            <person name="Grigoriev I.V."/>
            <person name="Nagy L.G."/>
            <person name="Martin F."/>
            <person name="Kauserud H."/>
        </authorList>
    </citation>
    <scope>NUCLEOTIDE SEQUENCE</scope>
    <source>
        <strain evidence="2">9284</strain>
    </source>
</reference>
<dbReference type="AlphaFoldDB" id="A0AAD7FE74"/>
<evidence type="ECO:0000256" key="1">
    <source>
        <dbReference type="SAM" id="Phobius"/>
    </source>
</evidence>
<dbReference type="InterPro" id="IPR036259">
    <property type="entry name" value="MFS_trans_sf"/>
</dbReference>
<keyword evidence="1" id="KW-0812">Transmembrane</keyword>
<protein>
    <submittedName>
        <fullName evidence="2">Uncharacterized protein</fullName>
    </submittedName>
</protein>
<dbReference type="EMBL" id="JARKIF010000019">
    <property type="protein sequence ID" value="KAJ7618677.1"/>
    <property type="molecule type" value="Genomic_DNA"/>
</dbReference>
<keyword evidence="3" id="KW-1185">Reference proteome</keyword>
<organism evidence="2 3">
    <name type="scientific">Roridomyces roridus</name>
    <dbReference type="NCBI Taxonomy" id="1738132"/>
    <lineage>
        <taxon>Eukaryota</taxon>
        <taxon>Fungi</taxon>
        <taxon>Dikarya</taxon>
        <taxon>Basidiomycota</taxon>
        <taxon>Agaricomycotina</taxon>
        <taxon>Agaricomycetes</taxon>
        <taxon>Agaricomycetidae</taxon>
        <taxon>Agaricales</taxon>
        <taxon>Marasmiineae</taxon>
        <taxon>Mycenaceae</taxon>
        <taxon>Roridomyces</taxon>
    </lineage>
</organism>
<keyword evidence="1" id="KW-0472">Membrane</keyword>
<comment type="caution">
    <text evidence="2">The sequence shown here is derived from an EMBL/GenBank/DDBJ whole genome shotgun (WGS) entry which is preliminary data.</text>
</comment>
<dbReference type="Proteomes" id="UP001221142">
    <property type="component" value="Unassembled WGS sequence"/>
</dbReference>
<feature type="transmembrane region" description="Helical" evidence="1">
    <location>
        <begin position="51"/>
        <end position="70"/>
    </location>
</feature>
<sequence length="133" mass="15108">MSRKLDRIGRFWCYSTRLNLDYLPDLSNFWFVARFLSQLLKTLKVAGRSQVFARILTIMSGVFLFDLIAATTSTQVNALISFANLWENTFYGVLYGYAPEVFPTPRRGTGDALAAATNRVTSLFALSESFKYH</sequence>